<evidence type="ECO:0000313" key="1">
    <source>
        <dbReference type="EMBL" id="PUZ22726.1"/>
    </source>
</evidence>
<organism evidence="1 2">
    <name type="scientific">Chitinophaga parva</name>
    <dbReference type="NCBI Taxonomy" id="2169414"/>
    <lineage>
        <taxon>Bacteria</taxon>
        <taxon>Pseudomonadati</taxon>
        <taxon>Bacteroidota</taxon>
        <taxon>Chitinophagia</taxon>
        <taxon>Chitinophagales</taxon>
        <taxon>Chitinophagaceae</taxon>
        <taxon>Chitinophaga</taxon>
    </lineage>
</organism>
<keyword evidence="2" id="KW-1185">Reference proteome</keyword>
<evidence type="ECO:0000313" key="2">
    <source>
        <dbReference type="Proteomes" id="UP000244450"/>
    </source>
</evidence>
<comment type="caution">
    <text evidence="1">The sequence shown here is derived from an EMBL/GenBank/DDBJ whole genome shotgun (WGS) entry which is preliminary data.</text>
</comment>
<sequence length="102" mass="11754">MNNYIGNFLGFIVGSLSSRLVANYFTTRSIRNLWGLTAHKTIVTKHTYTTLEWSVSILVGFIVFELVSKWLQKLVASLLPKYKLTRWMVQPQAEAEKEAMEQ</sequence>
<dbReference type="Proteomes" id="UP000244450">
    <property type="component" value="Unassembled WGS sequence"/>
</dbReference>
<gene>
    <name evidence="1" type="ORF">DCC81_20050</name>
</gene>
<proteinExistence type="predicted"/>
<name>A0A2T7BC99_9BACT</name>
<dbReference type="AlphaFoldDB" id="A0A2T7BC99"/>
<accession>A0A2T7BC99</accession>
<reference evidence="1 2" key="1">
    <citation type="submission" date="2018-04" db="EMBL/GenBank/DDBJ databases">
        <title>Chitinophaga fuyangensis sp. nov., isolated from soil in a chemical factory.</title>
        <authorList>
            <person name="Chen K."/>
        </authorList>
    </citation>
    <scope>NUCLEOTIDE SEQUENCE [LARGE SCALE GENOMIC DNA]</scope>
    <source>
        <strain evidence="1 2">LY-1</strain>
    </source>
</reference>
<dbReference type="EMBL" id="QCYK01000003">
    <property type="protein sequence ID" value="PUZ22726.1"/>
    <property type="molecule type" value="Genomic_DNA"/>
</dbReference>
<protein>
    <submittedName>
        <fullName evidence="1">Uncharacterized protein</fullName>
    </submittedName>
</protein>